<evidence type="ECO:0000313" key="2">
    <source>
        <dbReference type="Proteomes" id="UP000054783"/>
    </source>
</evidence>
<protein>
    <submittedName>
        <fullName evidence="1">Uncharacterized protein</fullName>
    </submittedName>
</protein>
<accession>A0A0V0ZZT4</accession>
<keyword evidence="2" id="KW-1185">Reference proteome</keyword>
<reference evidence="1 2" key="1">
    <citation type="submission" date="2015-01" db="EMBL/GenBank/DDBJ databases">
        <title>Evolution of Trichinella species and genotypes.</title>
        <authorList>
            <person name="Korhonen P.K."/>
            <person name="Edoardo P."/>
            <person name="Giuseppe L.R."/>
            <person name="Gasser R.B."/>
        </authorList>
    </citation>
    <scope>NUCLEOTIDE SEQUENCE [LARGE SCALE GENOMIC DNA]</scope>
    <source>
        <strain evidence="1">ISS2496</strain>
    </source>
</reference>
<evidence type="ECO:0000313" key="1">
    <source>
        <dbReference type="EMBL" id="KRY17609.1"/>
    </source>
</evidence>
<comment type="caution">
    <text evidence="1">The sequence shown here is derived from an EMBL/GenBank/DDBJ whole genome shotgun (WGS) entry which is preliminary data.</text>
</comment>
<sequence>MKAQLKRKHYHKMDAKKTKLMTKKAIEKKAYNNKATDFHYRIQECTEPTRLAKLWDNLRPAKQNADNE</sequence>
<dbReference type="Proteomes" id="UP000054783">
    <property type="component" value="Unassembled WGS sequence"/>
</dbReference>
<dbReference type="AlphaFoldDB" id="A0A0V0ZZT4"/>
<dbReference type="OrthoDB" id="5920170at2759"/>
<proteinExistence type="predicted"/>
<organism evidence="1 2">
    <name type="scientific">Trichinella patagoniensis</name>
    <dbReference type="NCBI Taxonomy" id="990121"/>
    <lineage>
        <taxon>Eukaryota</taxon>
        <taxon>Metazoa</taxon>
        <taxon>Ecdysozoa</taxon>
        <taxon>Nematoda</taxon>
        <taxon>Enoplea</taxon>
        <taxon>Dorylaimia</taxon>
        <taxon>Trichinellida</taxon>
        <taxon>Trichinellidae</taxon>
        <taxon>Trichinella</taxon>
    </lineage>
</organism>
<name>A0A0V0ZZT4_9BILA</name>
<dbReference type="EMBL" id="JYDQ01000059">
    <property type="protein sequence ID" value="KRY17609.1"/>
    <property type="molecule type" value="Genomic_DNA"/>
</dbReference>
<gene>
    <name evidence="1" type="ORF">T12_160</name>
</gene>